<dbReference type="Proteomes" id="UP001497482">
    <property type="component" value="Chromosome 21"/>
</dbReference>
<evidence type="ECO:0000313" key="2">
    <source>
        <dbReference type="Proteomes" id="UP001497482"/>
    </source>
</evidence>
<protein>
    <submittedName>
        <fullName evidence="1">Uncharacterized protein</fullName>
    </submittedName>
</protein>
<sequence length="83" mass="9165">MAPYVKTHITVSEKPVRVSPLLHHGVLRQVYLNVASAGWLADRSLASGSDKKAWCGGAERRREQSRVQRARGRCPGRCCSSAF</sequence>
<proteinExistence type="predicted"/>
<accession>A0AAV2L7G0</accession>
<dbReference type="AlphaFoldDB" id="A0AAV2L7G0"/>
<dbReference type="EMBL" id="OZ035843">
    <property type="protein sequence ID" value="CAL1597396.1"/>
    <property type="molecule type" value="Genomic_DNA"/>
</dbReference>
<evidence type="ECO:0000313" key="1">
    <source>
        <dbReference type="EMBL" id="CAL1597396.1"/>
    </source>
</evidence>
<gene>
    <name evidence="1" type="ORF">KC01_LOCUS25905</name>
</gene>
<organism evidence="1 2">
    <name type="scientific">Knipowitschia caucasica</name>
    <name type="common">Caucasian dwarf goby</name>
    <name type="synonym">Pomatoschistus caucasicus</name>
    <dbReference type="NCBI Taxonomy" id="637954"/>
    <lineage>
        <taxon>Eukaryota</taxon>
        <taxon>Metazoa</taxon>
        <taxon>Chordata</taxon>
        <taxon>Craniata</taxon>
        <taxon>Vertebrata</taxon>
        <taxon>Euteleostomi</taxon>
        <taxon>Actinopterygii</taxon>
        <taxon>Neopterygii</taxon>
        <taxon>Teleostei</taxon>
        <taxon>Neoteleostei</taxon>
        <taxon>Acanthomorphata</taxon>
        <taxon>Gobiaria</taxon>
        <taxon>Gobiiformes</taxon>
        <taxon>Gobioidei</taxon>
        <taxon>Gobiidae</taxon>
        <taxon>Gobiinae</taxon>
        <taxon>Knipowitschia</taxon>
    </lineage>
</organism>
<name>A0AAV2L7G0_KNICA</name>
<reference evidence="1 2" key="1">
    <citation type="submission" date="2024-04" db="EMBL/GenBank/DDBJ databases">
        <authorList>
            <person name="Waldvogel A.-M."/>
            <person name="Schoenle A."/>
        </authorList>
    </citation>
    <scope>NUCLEOTIDE SEQUENCE [LARGE SCALE GENOMIC DNA]</scope>
</reference>
<keyword evidence="2" id="KW-1185">Reference proteome</keyword>